<dbReference type="Proteomes" id="UP000218785">
    <property type="component" value="Chromosome"/>
</dbReference>
<protein>
    <submittedName>
        <fullName evidence="2">Uncharacterized protein</fullName>
    </submittedName>
</protein>
<feature type="signal peptide" evidence="1">
    <location>
        <begin position="1"/>
        <end position="18"/>
    </location>
</feature>
<reference evidence="2 3" key="1">
    <citation type="submission" date="2017-06" db="EMBL/GenBank/DDBJ databases">
        <title>Genome sequencing of cyanobaciteial culture collection at National Institute for Environmental Studies (NIES).</title>
        <authorList>
            <person name="Hirose Y."/>
            <person name="Shimura Y."/>
            <person name="Fujisawa T."/>
            <person name="Nakamura Y."/>
            <person name="Kawachi M."/>
        </authorList>
    </citation>
    <scope>NUCLEOTIDE SEQUENCE [LARGE SCALE GENOMIC DNA]</scope>
    <source>
        <strain evidence="2 3">NIES-37</strain>
    </source>
</reference>
<proteinExistence type="predicted"/>
<evidence type="ECO:0000313" key="3">
    <source>
        <dbReference type="Proteomes" id="UP000218785"/>
    </source>
</evidence>
<dbReference type="RefSeq" id="WP_096578248.1">
    <property type="nucleotide sequence ID" value="NZ_CAWNJS010000001.1"/>
</dbReference>
<gene>
    <name evidence="2" type="ORF">NIES37_38080</name>
</gene>
<organism evidence="2 3">
    <name type="scientific">Tolypothrix tenuis PCC 7101</name>
    <dbReference type="NCBI Taxonomy" id="231146"/>
    <lineage>
        <taxon>Bacteria</taxon>
        <taxon>Bacillati</taxon>
        <taxon>Cyanobacteriota</taxon>
        <taxon>Cyanophyceae</taxon>
        <taxon>Nostocales</taxon>
        <taxon>Tolypothrichaceae</taxon>
        <taxon>Tolypothrix</taxon>
    </lineage>
</organism>
<dbReference type="KEGG" id="ttq:NIES37_38080"/>
<dbReference type="AlphaFoldDB" id="A0A1Z4N285"/>
<keyword evidence="1" id="KW-0732">Signal</keyword>
<feature type="chain" id="PRO_5013006738" evidence="1">
    <location>
        <begin position="19"/>
        <end position="275"/>
    </location>
</feature>
<name>A0A1Z4N285_9CYAN</name>
<accession>A0A1Z4N285</accession>
<evidence type="ECO:0000256" key="1">
    <source>
        <dbReference type="SAM" id="SignalP"/>
    </source>
</evidence>
<keyword evidence="3" id="KW-1185">Reference proteome</keyword>
<dbReference type="Gene3D" id="2.60.120.380">
    <property type="match status" value="1"/>
</dbReference>
<evidence type="ECO:0000313" key="2">
    <source>
        <dbReference type="EMBL" id="BAY99825.1"/>
    </source>
</evidence>
<sequence length="275" mass="30185">MKKSLQKLLLFKFLIACVLGCKNNSLVSTEIHQPLAVCPEKPSVVLTANNVKKISLNNQTIKESGQASSNKSIAYIFDATAGQEFKYKTTEDNICVWMYSPNNQILNNMIIPETGKYTVQIAALQGATSFSLEMSLQNSNITDKNVLVSSSRSLKPSSINSSYIPSRNQGIGWIWLGSVNNKVGTFSYGEALIPSNRQPVTITPSVVPSPKTIVILKSTTNLRANIPQPPNFELPNRVSDPLETGSKLEIIRVEAFVDNTSDSEYTRVWAEVGTP</sequence>
<dbReference type="EMBL" id="AP018248">
    <property type="protein sequence ID" value="BAY99825.1"/>
    <property type="molecule type" value="Genomic_DNA"/>
</dbReference>